<dbReference type="EMBL" id="JACTNF010000011">
    <property type="protein sequence ID" value="MBO1075406.1"/>
    <property type="molecule type" value="Genomic_DNA"/>
</dbReference>
<comment type="caution">
    <text evidence="1">The sequence shown here is derived from an EMBL/GenBank/DDBJ whole genome shotgun (WGS) entry which is preliminary data.</text>
</comment>
<reference evidence="1 2" key="1">
    <citation type="submission" date="2020-09" db="EMBL/GenBank/DDBJ databases">
        <title>Roseomonas.</title>
        <authorList>
            <person name="Zhu W."/>
        </authorList>
    </citation>
    <scope>NUCLEOTIDE SEQUENCE [LARGE SCALE GENOMIC DNA]</scope>
    <source>
        <strain evidence="1 2">1311</strain>
    </source>
</reference>
<dbReference type="RefSeq" id="WP_207447609.1">
    <property type="nucleotide sequence ID" value="NZ_CP061091.1"/>
</dbReference>
<proteinExistence type="predicted"/>
<evidence type="ECO:0008006" key="3">
    <source>
        <dbReference type="Google" id="ProtNLM"/>
    </source>
</evidence>
<sequence length="47" mass="5427">MPGYLEFTDDPQERRIRRGRVDISDRPGLGINLLPEVIAPYRWATVS</sequence>
<name>A0ABS3KD64_9PROT</name>
<evidence type="ECO:0000313" key="2">
    <source>
        <dbReference type="Proteomes" id="UP001518990"/>
    </source>
</evidence>
<evidence type="ECO:0000313" key="1">
    <source>
        <dbReference type="EMBL" id="MBO1075406.1"/>
    </source>
</evidence>
<accession>A0ABS3KD64</accession>
<gene>
    <name evidence="1" type="ORF">IAI60_12400</name>
</gene>
<dbReference type="SUPFAM" id="SSF51604">
    <property type="entry name" value="Enolase C-terminal domain-like"/>
    <property type="match status" value="1"/>
</dbReference>
<dbReference type="Proteomes" id="UP001518990">
    <property type="component" value="Unassembled WGS sequence"/>
</dbReference>
<keyword evidence="2" id="KW-1185">Reference proteome</keyword>
<dbReference type="InterPro" id="IPR036849">
    <property type="entry name" value="Enolase-like_C_sf"/>
</dbReference>
<protein>
    <recommendedName>
        <fullName evidence="3">Enolase C-terminal domain-containing protein</fullName>
    </recommendedName>
</protein>
<organism evidence="1 2">
    <name type="scientific">Roseomonas marmotae</name>
    <dbReference type="NCBI Taxonomy" id="2768161"/>
    <lineage>
        <taxon>Bacteria</taxon>
        <taxon>Pseudomonadati</taxon>
        <taxon>Pseudomonadota</taxon>
        <taxon>Alphaproteobacteria</taxon>
        <taxon>Acetobacterales</taxon>
        <taxon>Roseomonadaceae</taxon>
        <taxon>Roseomonas</taxon>
    </lineage>
</organism>